<feature type="region of interest" description="Disordered" evidence="7">
    <location>
        <begin position="241"/>
        <end position="266"/>
    </location>
</feature>
<name>A0A7S3D2I0_9EUKA</name>
<comment type="similarity">
    <text evidence="6">Belongs to the TRAFAC class myosin-kinesin ATPase superfamily. Kinesin family.</text>
</comment>
<feature type="region of interest" description="Disordered" evidence="7">
    <location>
        <begin position="576"/>
        <end position="621"/>
    </location>
</feature>
<evidence type="ECO:0000256" key="7">
    <source>
        <dbReference type="SAM" id="MobiDB-lite"/>
    </source>
</evidence>
<feature type="compositionally biased region" description="Basic and acidic residues" evidence="7">
    <location>
        <begin position="610"/>
        <end position="621"/>
    </location>
</feature>
<feature type="compositionally biased region" description="Basic and acidic residues" evidence="7">
    <location>
        <begin position="576"/>
        <end position="586"/>
    </location>
</feature>
<dbReference type="GO" id="GO:0005875">
    <property type="term" value="C:microtubule associated complex"/>
    <property type="evidence" value="ECO:0007669"/>
    <property type="project" value="TreeGrafter"/>
</dbReference>
<feature type="region of interest" description="Disordered" evidence="7">
    <location>
        <begin position="344"/>
        <end position="418"/>
    </location>
</feature>
<feature type="domain" description="Kinesin motor" evidence="8">
    <location>
        <begin position="2"/>
        <end position="169"/>
    </location>
</feature>
<feature type="region of interest" description="Disordered" evidence="7">
    <location>
        <begin position="499"/>
        <end position="553"/>
    </location>
</feature>
<dbReference type="PANTHER" id="PTHR47969">
    <property type="entry name" value="CHROMOSOME-ASSOCIATED KINESIN KIF4A-RELATED"/>
    <property type="match status" value="1"/>
</dbReference>
<dbReference type="InterPro" id="IPR036961">
    <property type="entry name" value="Kinesin_motor_dom_sf"/>
</dbReference>
<dbReference type="Pfam" id="PF00225">
    <property type="entry name" value="Kinesin"/>
    <property type="match status" value="1"/>
</dbReference>
<dbReference type="Gene3D" id="3.40.850.10">
    <property type="entry name" value="Kinesin motor domain"/>
    <property type="match status" value="1"/>
</dbReference>
<dbReference type="GO" id="GO:0051231">
    <property type="term" value="P:spindle elongation"/>
    <property type="evidence" value="ECO:0007669"/>
    <property type="project" value="TreeGrafter"/>
</dbReference>
<accession>A0A7S3D2I0</accession>
<dbReference type="InterPro" id="IPR027640">
    <property type="entry name" value="Kinesin-like_fam"/>
</dbReference>
<dbReference type="InterPro" id="IPR001752">
    <property type="entry name" value="Kinesin_motor_dom"/>
</dbReference>
<evidence type="ECO:0000256" key="3">
    <source>
        <dbReference type="ARBA" id="ARBA00022741"/>
    </source>
</evidence>
<keyword evidence="3" id="KW-0547">Nucleotide-binding</keyword>
<evidence type="ECO:0000259" key="8">
    <source>
        <dbReference type="PROSITE" id="PS50067"/>
    </source>
</evidence>
<feature type="compositionally biased region" description="Basic and acidic residues" evidence="7">
    <location>
        <begin position="532"/>
        <end position="553"/>
    </location>
</feature>
<evidence type="ECO:0000256" key="4">
    <source>
        <dbReference type="ARBA" id="ARBA00022840"/>
    </source>
</evidence>
<dbReference type="PANTHER" id="PTHR47969:SF15">
    <property type="entry name" value="CHROMOSOME-ASSOCIATED KINESIN KIF4A-RELATED"/>
    <property type="match status" value="1"/>
</dbReference>
<keyword evidence="2" id="KW-0963">Cytoplasm</keyword>
<dbReference type="GO" id="GO:0003777">
    <property type="term" value="F:microtubule motor activity"/>
    <property type="evidence" value="ECO:0007669"/>
    <property type="project" value="InterPro"/>
</dbReference>
<dbReference type="GO" id="GO:0007018">
    <property type="term" value="P:microtubule-based movement"/>
    <property type="evidence" value="ECO:0007669"/>
    <property type="project" value="InterPro"/>
</dbReference>
<dbReference type="AlphaFoldDB" id="A0A7S3D2I0"/>
<dbReference type="PROSITE" id="PS50067">
    <property type="entry name" value="KINESIN_MOTOR_2"/>
    <property type="match status" value="1"/>
</dbReference>
<evidence type="ECO:0000256" key="5">
    <source>
        <dbReference type="ARBA" id="ARBA00023054"/>
    </source>
</evidence>
<dbReference type="InterPro" id="IPR027417">
    <property type="entry name" value="P-loop_NTPase"/>
</dbReference>
<dbReference type="GO" id="GO:0005524">
    <property type="term" value="F:ATP binding"/>
    <property type="evidence" value="ECO:0007669"/>
    <property type="project" value="UniProtKB-KW"/>
</dbReference>
<comment type="caution">
    <text evidence="6">Lacks conserved residue(s) required for the propagation of feature annotation.</text>
</comment>
<reference evidence="9" key="1">
    <citation type="submission" date="2021-01" db="EMBL/GenBank/DDBJ databases">
        <authorList>
            <person name="Corre E."/>
            <person name="Pelletier E."/>
            <person name="Niang G."/>
            <person name="Scheremetjew M."/>
            <person name="Finn R."/>
            <person name="Kale V."/>
            <person name="Holt S."/>
            <person name="Cochrane G."/>
            <person name="Meng A."/>
            <person name="Brown T."/>
            <person name="Cohen L."/>
        </authorList>
    </citation>
    <scope>NUCLEOTIDE SEQUENCE</scope>
    <source>
        <strain evidence="9">NIES-2562</strain>
    </source>
</reference>
<dbReference type="GO" id="GO:0007052">
    <property type="term" value="P:mitotic spindle organization"/>
    <property type="evidence" value="ECO:0007669"/>
    <property type="project" value="TreeGrafter"/>
</dbReference>
<proteinExistence type="inferred from homology"/>
<dbReference type="GO" id="GO:0005737">
    <property type="term" value="C:cytoplasm"/>
    <property type="evidence" value="ECO:0007669"/>
    <property type="project" value="UniProtKB-SubCell"/>
</dbReference>
<comment type="subcellular location">
    <subcellularLocation>
        <location evidence="1">Cytoplasm</location>
    </subcellularLocation>
</comment>
<dbReference type="GO" id="GO:0008017">
    <property type="term" value="F:microtubule binding"/>
    <property type="evidence" value="ECO:0007669"/>
    <property type="project" value="InterPro"/>
</dbReference>
<keyword evidence="4" id="KW-0067">ATP-binding</keyword>
<organism evidence="9">
    <name type="scientific">Palpitomonas bilix</name>
    <dbReference type="NCBI Taxonomy" id="652834"/>
    <lineage>
        <taxon>Eukaryota</taxon>
        <taxon>Eukaryota incertae sedis</taxon>
    </lineage>
</organism>
<feature type="compositionally biased region" description="Pro residues" evidence="7">
    <location>
        <begin position="256"/>
        <end position="266"/>
    </location>
</feature>
<evidence type="ECO:0000256" key="6">
    <source>
        <dbReference type="PROSITE-ProRule" id="PRU00283"/>
    </source>
</evidence>
<dbReference type="SMART" id="SM00129">
    <property type="entry name" value="KISc"/>
    <property type="match status" value="1"/>
</dbReference>
<keyword evidence="5" id="KW-0175">Coiled coil</keyword>
<dbReference type="EMBL" id="HBIB01010444">
    <property type="protein sequence ID" value="CAE0244503.1"/>
    <property type="molecule type" value="Transcribed_RNA"/>
</dbReference>
<sequence length="621" mass="69333">MNVRVVVRPRPNSDSSDSIEHQFNSVTDCVDGMAMSEVGDVSKSLKFERVYPVNAVQEDVFFECVFPLVQRLFVGEDGAVVVMGQPSSGRMYSLLGTSTQPGVIPLSINAVLAMANELQRDGEEYAVRCALASVQDEVISDLFRSESLPRLKEDGSGRIVIRGLSELAVVQPAPFVDMMRRRVGKRKNALHTHLYFRLGVVRKYAEEGGQQKGEGSAAEHVSCLHFFLLADASARLHRLPRSQAGRSGKSNLPEPQRVPPNDPPAPEWLETFDNALKGMEEGAPVIRIHQSKPVLLLRDILKGTYPAVFFATATSSAKDLHRTVRTLSLATRIRQLGLAPDVSVDEVEEREVEENKRSRGGKSARTPNRDRGDTAEKASSHSAFLREKTLNEDIEAHRGRMAAGKEKEREKEMGVNKKDREKALSVEVDFLRQQLKRCLKERREAHDVNEVLQDEVDDLKVRNEFLTSEKKSFKSKIKSLEEDNRALLEENETLRSALERAQTASGSVKKGMAEEIAELEQQNASLAQRLRKSTDEARLQRAKAEREERKGEELEATVRKLEASVRALVEAVAKEKQKAKAAEEAHATPTPSRTKGTGMPQLAADIDQLWPHEEARNVMKQ</sequence>
<protein>
    <recommendedName>
        <fullName evidence="8">Kinesin motor domain-containing protein</fullName>
    </recommendedName>
</protein>
<feature type="compositionally biased region" description="Basic and acidic residues" evidence="7">
    <location>
        <begin position="367"/>
        <end position="418"/>
    </location>
</feature>
<evidence type="ECO:0000313" key="9">
    <source>
        <dbReference type="EMBL" id="CAE0244503.1"/>
    </source>
</evidence>
<gene>
    <name evidence="9" type="ORF">PBIL07802_LOCUS6678</name>
</gene>
<dbReference type="SUPFAM" id="SSF52540">
    <property type="entry name" value="P-loop containing nucleoside triphosphate hydrolases"/>
    <property type="match status" value="1"/>
</dbReference>
<evidence type="ECO:0000256" key="1">
    <source>
        <dbReference type="ARBA" id="ARBA00004496"/>
    </source>
</evidence>
<evidence type="ECO:0000256" key="2">
    <source>
        <dbReference type="ARBA" id="ARBA00022490"/>
    </source>
</evidence>